<proteinExistence type="predicted"/>
<dbReference type="SUPFAM" id="SSF56349">
    <property type="entry name" value="DNA breaking-rejoining enzymes"/>
    <property type="match status" value="1"/>
</dbReference>
<dbReference type="Pfam" id="PF00589">
    <property type="entry name" value="Phage_integrase"/>
    <property type="match status" value="1"/>
</dbReference>
<dbReference type="InterPro" id="IPR011010">
    <property type="entry name" value="DNA_brk_join_enz"/>
</dbReference>
<keyword evidence="4" id="KW-1185">Reference proteome</keyword>
<dbReference type="GO" id="GO:0003677">
    <property type="term" value="F:DNA binding"/>
    <property type="evidence" value="ECO:0007669"/>
    <property type="project" value="InterPro"/>
</dbReference>
<evidence type="ECO:0000259" key="2">
    <source>
        <dbReference type="PROSITE" id="PS51898"/>
    </source>
</evidence>
<name>A0A0F5MPA6_9RICK</name>
<keyword evidence="1" id="KW-0233">DNA recombination</keyword>
<dbReference type="InterPro" id="IPR002104">
    <property type="entry name" value="Integrase_catalytic"/>
</dbReference>
<accession>A0A0F5MPA6</accession>
<evidence type="ECO:0000313" key="3">
    <source>
        <dbReference type="EMBL" id="KKB96521.1"/>
    </source>
</evidence>
<dbReference type="EMBL" id="JYHA01000063">
    <property type="protein sequence ID" value="KKB96521.1"/>
    <property type="molecule type" value="Genomic_DNA"/>
</dbReference>
<dbReference type="PROSITE" id="PS51898">
    <property type="entry name" value="TYR_RECOMBINASE"/>
    <property type="match status" value="1"/>
</dbReference>
<feature type="non-terminal residue" evidence="3">
    <location>
        <position position="193"/>
    </location>
</feature>
<protein>
    <submittedName>
        <fullName evidence="3">Tyrosine recombinase XerC</fullName>
    </submittedName>
</protein>
<dbReference type="GO" id="GO:0015074">
    <property type="term" value="P:DNA integration"/>
    <property type="evidence" value="ECO:0007669"/>
    <property type="project" value="InterPro"/>
</dbReference>
<evidence type="ECO:0000256" key="1">
    <source>
        <dbReference type="ARBA" id="ARBA00023172"/>
    </source>
</evidence>
<organism evidence="3 4">
    <name type="scientific">Candidatus Arcanibacter lacustris</name>
    <dbReference type="NCBI Taxonomy" id="1607817"/>
    <lineage>
        <taxon>Bacteria</taxon>
        <taxon>Pseudomonadati</taxon>
        <taxon>Pseudomonadota</taxon>
        <taxon>Alphaproteobacteria</taxon>
        <taxon>Rickettsiales</taxon>
        <taxon>Candidatus Arcanibacter</taxon>
    </lineage>
</organism>
<dbReference type="GO" id="GO:0006310">
    <property type="term" value="P:DNA recombination"/>
    <property type="evidence" value="ECO:0007669"/>
    <property type="project" value="UniProtKB-KW"/>
</dbReference>
<gene>
    <name evidence="3" type="primary">xerC_1</name>
    <name evidence="3" type="ORF">SZ25_00392</name>
</gene>
<sequence>MENIMNQTNEIPAKKVTVPERAKQIAKIIQIDKPDYYYLKELFRGLRKEFNLKRQSEPKRLPYVPSEEEIKRYYDVVWNNQNTKHMVIVKLLLYTGIKISELVKIKIDDVKLQKCVIHIKKDDNDKKVRMVPFYSNFKQSLSEYIKEIQSKNKKEYLFESNWGKPFSPQGIRSILSDYSKLAQMKKNITPGKL</sequence>
<reference evidence="3 4" key="1">
    <citation type="submission" date="2015-02" db="EMBL/GenBank/DDBJ databases">
        <title>Single cell genomics of a rare environmental alphaproteobacterium provides unique insights into Rickettsiaceae evolution.</title>
        <authorList>
            <person name="Martijn J."/>
            <person name="Schulz F."/>
            <person name="Zaremba-Niedzwiedzka K."/>
            <person name="Viklund J."/>
            <person name="Stepanauskas R."/>
            <person name="Andersson S.G.E."/>
            <person name="Horn M."/>
            <person name="Guy L."/>
            <person name="Ettema T.J.G."/>
        </authorList>
    </citation>
    <scope>NUCLEOTIDE SEQUENCE [LARGE SCALE GENOMIC DNA]</scope>
    <source>
        <strain evidence="3 4">SCGC AAA041-L04</strain>
    </source>
</reference>
<evidence type="ECO:0000313" key="4">
    <source>
        <dbReference type="Proteomes" id="UP000033358"/>
    </source>
</evidence>
<comment type="caution">
    <text evidence="3">The sequence shown here is derived from an EMBL/GenBank/DDBJ whole genome shotgun (WGS) entry which is preliminary data.</text>
</comment>
<dbReference type="AlphaFoldDB" id="A0A0F5MPA6"/>
<dbReference type="Gene3D" id="1.10.443.10">
    <property type="entry name" value="Intergrase catalytic core"/>
    <property type="match status" value="1"/>
</dbReference>
<dbReference type="Proteomes" id="UP000033358">
    <property type="component" value="Unassembled WGS sequence"/>
</dbReference>
<dbReference type="InterPro" id="IPR013762">
    <property type="entry name" value="Integrase-like_cat_sf"/>
</dbReference>
<feature type="domain" description="Tyr recombinase" evidence="2">
    <location>
        <begin position="60"/>
        <end position="193"/>
    </location>
</feature>